<sequence>MGNCQASEVATVVIQHPGGRVERLYWPTSAADVMKTNPGYHVALVSLYVSEEKQDGNSVRFTRVKLLKPKDVLLLGQVYRLITSQGPNLFFPLQVHLRLVIPHHLV</sequence>
<dbReference type="Pfam" id="PF14009">
    <property type="entry name" value="PADRE"/>
    <property type="match status" value="1"/>
</dbReference>
<dbReference type="Proteomes" id="UP001055439">
    <property type="component" value="Chromosome 8"/>
</dbReference>
<protein>
    <submittedName>
        <fullName evidence="1">Uncharacterized protein</fullName>
    </submittedName>
</protein>
<dbReference type="AlphaFoldDB" id="A0A9E7L3E7"/>
<dbReference type="PANTHER" id="PTHR33413:SF35">
    <property type="entry name" value="OS09G0381600 PROTEIN"/>
    <property type="match status" value="1"/>
</dbReference>
<dbReference type="PANTHER" id="PTHR33413">
    <property type="entry name" value="EXPRESSED PROTEIN"/>
    <property type="match status" value="1"/>
</dbReference>
<dbReference type="EMBL" id="CP097510">
    <property type="protein sequence ID" value="URE36635.1"/>
    <property type="molecule type" value="Genomic_DNA"/>
</dbReference>
<evidence type="ECO:0000313" key="2">
    <source>
        <dbReference type="Proteomes" id="UP001055439"/>
    </source>
</evidence>
<keyword evidence="2" id="KW-1185">Reference proteome</keyword>
<gene>
    <name evidence="1" type="ORF">MUK42_03264</name>
</gene>
<evidence type="ECO:0000313" key="1">
    <source>
        <dbReference type="EMBL" id="URE36635.1"/>
    </source>
</evidence>
<reference evidence="1" key="1">
    <citation type="submission" date="2022-05" db="EMBL/GenBank/DDBJ databases">
        <title>The Musa troglodytarum L. genome provides insights into the mechanism of non-climacteric behaviour and enrichment of carotenoids.</title>
        <authorList>
            <person name="Wang J."/>
        </authorList>
    </citation>
    <scope>NUCLEOTIDE SEQUENCE</scope>
    <source>
        <tissue evidence="1">Leaf</tissue>
    </source>
</reference>
<organism evidence="1 2">
    <name type="scientific">Musa troglodytarum</name>
    <name type="common">fe'i banana</name>
    <dbReference type="NCBI Taxonomy" id="320322"/>
    <lineage>
        <taxon>Eukaryota</taxon>
        <taxon>Viridiplantae</taxon>
        <taxon>Streptophyta</taxon>
        <taxon>Embryophyta</taxon>
        <taxon>Tracheophyta</taxon>
        <taxon>Spermatophyta</taxon>
        <taxon>Magnoliopsida</taxon>
        <taxon>Liliopsida</taxon>
        <taxon>Zingiberales</taxon>
        <taxon>Musaceae</taxon>
        <taxon>Musa</taxon>
    </lineage>
</organism>
<name>A0A9E7L3E7_9LILI</name>
<dbReference type="InterPro" id="IPR025322">
    <property type="entry name" value="PADRE_dom"/>
</dbReference>
<accession>A0A9E7L3E7</accession>
<proteinExistence type="predicted"/>